<feature type="region of interest" description="Interaction with substrate tRNA" evidence="10">
    <location>
        <begin position="37"/>
        <end position="40"/>
    </location>
</feature>
<evidence type="ECO:0000256" key="4">
    <source>
        <dbReference type="ARBA" id="ARBA00022679"/>
    </source>
</evidence>
<evidence type="ECO:0000256" key="11">
    <source>
        <dbReference type="RuleBase" id="RU003783"/>
    </source>
</evidence>
<keyword evidence="8 10" id="KW-0460">Magnesium</keyword>
<evidence type="ECO:0000256" key="5">
    <source>
        <dbReference type="ARBA" id="ARBA00022694"/>
    </source>
</evidence>
<evidence type="ECO:0000256" key="6">
    <source>
        <dbReference type="ARBA" id="ARBA00022741"/>
    </source>
</evidence>
<dbReference type="Gene3D" id="3.40.50.300">
    <property type="entry name" value="P-loop containing nucleotide triphosphate hydrolases"/>
    <property type="match status" value="1"/>
</dbReference>
<dbReference type="AlphaFoldDB" id="A0AAW3ZM81"/>
<dbReference type="Gene3D" id="1.10.20.140">
    <property type="match status" value="1"/>
</dbReference>
<evidence type="ECO:0000256" key="10">
    <source>
        <dbReference type="HAMAP-Rule" id="MF_00185"/>
    </source>
</evidence>
<accession>A0AAW3ZM81</accession>
<evidence type="ECO:0000256" key="1">
    <source>
        <dbReference type="ARBA" id="ARBA00001946"/>
    </source>
</evidence>
<dbReference type="SUPFAM" id="SSF52540">
    <property type="entry name" value="P-loop containing nucleoside triphosphate hydrolases"/>
    <property type="match status" value="2"/>
</dbReference>
<evidence type="ECO:0000256" key="2">
    <source>
        <dbReference type="ARBA" id="ARBA00003213"/>
    </source>
</evidence>
<feature type="region of interest" description="Interaction with substrate tRNA" evidence="10">
    <location>
        <begin position="161"/>
        <end position="165"/>
    </location>
</feature>
<evidence type="ECO:0000313" key="14">
    <source>
        <dbReference type="EMBL" id="MBD8527235.1"/>
    </source>
</evidence>
<dbReference type="NCBIfam" id="TIGR00174">
    <property type="entry name" value="miaA"/>
    <property type="match status" value="1"/>
</dbReference>
<dbReference type="PANTHER" id="PTHR11088:SF60">
    <property type="entry name" value="TRNA DIMETHYLALLYLTRANSFERASE"/>
    <property type="match status" value="1"/>
</dbReference>
<keyword evidence="6 10" id="KW-0547">Nucleotide-binding</keyword>
<proteinExistence type="inferred from homology"/>
<dbReference type="GO" id="GO:0052381">
    <property type="term" value="F:tRNA dimethylallyltransferase activity"/>
    <property type="evidence" value="ECO:0007669"/>
    <property type="project" value="UniProtKB-UniRule"/>
</dbReference>
<evidence type="ECO:0000256" key="7">
    <source>
        <dbReference type="ARBA" id="ARBA00022840"/>
    </source>
</evidence>
<dbReference type="FunFam" id="1.10.20.140:FF:000001">
    <property type="entry name" value="tRNA dimethylallyltransferase"/>
    <property type="match status" value="1"/>
</dbReference>
<feature type="site" description="Interaction with substrate tRNA" evidence="10">
    <location>
        <position position="103"/>
    </location>
</feature>
<keyword evidence="7 10" id="KW-0067">ATP-binding</keyword>
<comment type="function">
    <text evidence="2 10 12">Catalyzes the transfer of a dimethylallyl group onto the adenine at position 37 in tRNAs that read codons beginning with uridine, leading to the formation of N6-(dimethylallyl)adenosine (i(6)A).</text>
</comment>
<dbReference type="Pfam" id="PF01715">
    <property type="entry name" value="IPPT"/>
    <property type="match status" value="1"/>
</dbReference>
<sequence length="310" mass="34550">MSARPAVIALMGPTASGKTAAGIALAQRLDGEVISVDSALVYRGLDIGAAKPDLAERAGIPHHLIDLREPWQPYSAADFARDAERLIVDIAGRGRLPILVGGTGLYFRALLDGLSPMPESDPDTRATLQTELHERGIAALHQELQRIDPLAAQRIRPTDPQRILRAIEVFRVSGRALSTWQSEQGRRVRPFRCLKLVLAPDDRSLLHQRIELRFEQMLAQGLIDEVRALRTEPRNHADLPAMRAVGYRQVWQALDAPALLPELKARGVAATRQLAKRQLTWLRSELDAFWVNPLTEAERLLSRVGDFLRH</sequence>
<comment type="caution">
    <text evidence="14">The sequence shown here is derived from an EMBL/GenBank/DDBJ whole genome shotgun (WGS) entry which is preliminary data.</text>
</comment>
<dbReference type="RefSeq" id="WP_192030655.1">
    <property type="nucleotide sequence ID" value="NZ_JACYTR010000044.1"/>
</dbReference>
<keyword evidence="15" id="KW-1185">Reference proteome</keyword>
<dbReference type="EMBL" id="JACYTR010000044">
    <property type="protein sequence ID" value="MBD8527235.1"/>
    <property type="molecule type" value="Genomic_DNA"/>
</dbReference>
<feature type="binding site" evidence="10">
    <location>
        <begin position="14"/>
        <end position="19"/>
    </location>
    <ligand>
        <name>substrate</name>
    </ligand>
</feature>
<evidence type="ECO:0000256" key="8">
    <source>
        <dbReference type="ARBA" id="ARBA00022842"/>
    </source>
</evidence>
<feature type="binding site" evidence="10">
    <location>
        <begin position="12"/>
        <end position="19"/>
    </location>
    <ligand>
        <name>ATP</name>
        <dbReference type="ChEBI" id="CHEBI:30616"/>
    </ligand>
</feature>
<dbReference type="HAMAP" id="MF_00185">
    <property type="entry name" value="IPP_trans"/>
    <property type="match status" value="1"/>
</dbReference>
<name>A0AAW3ZM81_9GAMM</name>
<organism evidence="14 15">
    <name type="scientific">Pseudomarimonas arenosa</name>
    <dbReference type="NCBI Taxonomy" id="2774145"/>
    <lineage>
        <taxon>Bacteria</taxon>
        <taxon>Pseudomonadati</taxon>
        <taxon>Pseudomonadota</taxon>
        <taxon>Gammaproteobacteria</taxon>
        <taxon>Lysobacterales</taxon>
        <taxon>Lysobacteraceae</taxon>
        <taxon>Pseudomarimonas</taxon>
    </lineage>
</organism>
<evidence type="ECO:0000256" key="3">
    <source>
        <dbReference type="ARBA" id="ARBA00005842"/>
    </source>
</evidence>
<dbReference type="PANTHER" id="PTHR11088">
    <property type="entry name" value="TRNA DIMETHYLALLYLTRANSFERASE"/>
    <property type="match status" value="1"/>
</dbReference>
<comment type="similarity">
    <text evidence="3 10 13">Belongs to the IPP transferase family.</text>
</comment>
<keyword evidence="4 10" id="KW-0808">Transferase</keyword>
<evidence type="ECO:0000256" key="12">
    <source>
        <dbReference type="RuleBase" id="RU003784"/>
    </source>
</evidence>
<feature type="site" description="Interaction with substrate tRNA" evidence="10">
    <location>
        <position position="125"/>
    </location>
</feature>
<dbReference type="GO" id="GO:0005524">
    <property type="term" value="F:ATP binding"/>
    <property type="evidence" value="ECO:0007669"/>
    <property type="project" value="UniProtKB-UniRule"/>
</dbReference>
<comment type="catalytic activity">
    <reaction evidence="9 10 11">
        <text>adenosine(37) in tRNA + dimethylallyl diphosphate = N(6)-dimethylallyladenosine(37) in tRNA + diphosphate</text>
        <dbReference type="Rhea" id="RHEA:26482"/>
        <dbReference type="Rhea" id="RHEA-COMP:10162"/>
        <dbReference type="Rhea" id="RHEA-COMP:10375"/>
        <dbReference type="ChEBI" id="CHEBI:33019"/>
        <dbReference type="ChEBI" id="CHEBI:57623"/>
        <dbReference type="ChEBI" id="CHEBI:74411"/>
        <dbReference type="ChEBI" id="CHEBI:74415"/>
        <dbReference type="EC" id="2.5.1.75"/>
    </reaction>
</comment>
<keyword evidence="5 10" id="KW-0819">tRNA processing</keyword>
<reference evidence="14 15" key="1">
    <citation type="submission" date="2020-09" db="EMBL/GenBank/DDBJ databases">
        <title>Pseudoxanthomonas sp. CAU 1598 isolated from sand of Yaerae Beach.</title>
        <authorList>
            <person name="Kim W."/>
        </authorList>
    </citation>
    <scope>NUCLEOTIDE SEQUENCE [LARGE SCALE GENOMIC DNA]</scope>
    <source>
        <strain evidence="14 15">CAU 1598</strain>
    </source>
</reference>
<comment type="subunit">
    <text evidence="10">Monomer.</text>
</comment>
<protein>
    <recommendedName>
        <fullName evidence="10">tRNA dimethylallyltransferase</fullName>
        <ecNumber evidence="10">2.5.1.75</ecNumber>
    </recommendedName>
    <alternativeName>
        <fullName evidence="10">Dimethylallyl diphosphate:tRNA dimethylallyltransferase</fullName>
        <shortName evidence="10">DMAPP:tRNA dimethylallyltransferase</shortName>
        <shortName evidence="10">DMATase</shortName>
    </alternativeName>
    <alternativeName>
        <fullName evidence="10">Isopentenyl-diphosphate:tRNA isopentenyltransferase</fullName>
        <shortName evidence="10">IPP transferase</shortName>
        <shortName evidence="10">IPPT</shortName>
        <shortName evidence="10">IPTase</shortName>
    </alternativeName>
</protein>
<dbReference type="InterPro" id="IPR039657">
    <property type="entry name" value="Dimethylallyltransferase"/>
</dbReference>
<evidence type="ECO:0000313" key="15">
    <source>
        <dbReference type="Proteomes" id="UP000613768"/>
    </source>
</evidence>
<dbReference type="Proteomes" id="UP000613768">
    <property type="component" value="Unassembled WGS sequence"/>
</dbReference>
<dbReference type="InterPro" id="IPR018022">
    <property type="entry name" value="IPT"/>
</dbReference>
<gene>
    <name evidence="10 14" type="primary">miaA</name>
    <name evidence="14" type="ORF">IFO71_15940</name>
</gene>
<comment type="caution">
    <text evidence="10">Lacks conserved residue(s) required for the propagation of feature annotation.</text>
</comment>
<evidence type="ECO:0000256" key="13">
    <source>
        <dbReference type="RuleBase" id="RU003785"/>
    </source>
</evidence>
<evidence type="ECO:0000256" key="9">
    <source>
        <dbReference type="ARBA" id="ARBA00049563"/>
    </source>
</evidence>
<dbReference type="GO" id="GO:0006400">
    <property type="term" value="P:tRNA modification"/>
    <property type="evidence" value="ECO:0007669"/>
    <property type="project" value="TreeGrafter"/>
</dbReference>
<dbReference type="EC" id="2.5.1.75" evidence="10"/>
<comment type="cofactor">
    <cofactor evidence="1 10">
        <name>Mg(2+)</name>
        <dbReference type="ChEBI" id="CHEBI:18420"/>
    </cofactor>
</comment>
<dbReference type="InterPro" id="IPR027417">
    <property type="entry name" value="P-loop_NTPase"/>
</dbReference>